<dbReference type="CDD" id="cd00038">
    <property type="entry name" value="CAP_ED"/>
    <property type="match status" value="1"/>
</dbReference>
<dbReference type="PANTHER" id="PTHR10217">
    <property type="entry name" value="VOLTAGE AND LIGAND GATED POTASSIUM CHANNEL"/>
    <property type="match status" value="1"/>
</dbReference>
<feature type="region of interest" description="Disordered" evidence="1">
    <location>
        <begin position="1088"/>
        <end position="1114"/>
    </location>
</feature>
<accession>I7LW55</accession>
<feature type="region of interest" description="Disordered" evidence="1">
    <location>
        <begin position="107"/>
        <end position="132"/>
    </location>
</feature>
<evidence type="ECO:0000256" key="2">
    <source>
        <dbReference type="SAM" id="Phobius"/>
    </source>
</evidence>
<dbReference type="GO" id="GO:0005249">
    <property type="term" value="F:voltage-gated potassium channel activity"/>
    <property type="evidence" value="ECO:0007669"/>
    <property type="project" value="TreeGrafter"/>
</dbReference>
<feature type="region of interest" description="Disordered" evidence="1">
    <location>
        <begin position="1222"/>
        <end position="1242"/>
    </location>
</feature>
<organism evidence="4 5">
    <name type="scientific">Tetrahymena thermophila (strain SB210)</name>
    <dbReference type="NCBI Taxonomy" id="312017"/>
    <lineage>
        <taxon>Eukaryota</taxon>
        <taxon>Sar</taxon>
        <taxon>Alveolata</taxon>
        <taxon>Ciliophora</taxon>
        <taxon>Intramacronucleata</taxon>
        <taxon>Oligohymenophorea</taxon>
        <taxon>Hymenostomatida</taxon>
        <taxon>Tetrahymenina</taxon>
        <taxon>Tetrahymenidae</taxon>
        <taxon>Tetrahymena</taxon>
    </lineage>
</organism>
<feature type="transmembrane region" description="Helical" evidence="2">
    <location>
        <begin position="609"/>
        <end position="632"/>
    </location>
</feature>
<keyword evidence="2" id="KW-0812">Transmembrane</keyword>
<dbReference type="Pfam" id="PF00027">
    <property type="entry name" value="cNMP_binding"/>
    <property type="match status" value="1"/>
</dbReference>
<feature type="transmembrane region" description="Helical" evidence="2">
    <location>
        <begin position="561"/>
        <end position="585"/>
    </location>
</feature>
<dbReference type="SUPFAM" id="SSF51206">
    <property type="entry name" value="cAMP-binding domain-like"/>
    <property type="match status" value="1"/>
</dbReference>
<dbReference type="InterPro" id="IPR000595">
    <property type="entry name" value="cNMP-bd_dom"/>
</dbReference>
<dbReference type="RefSeq" id="XP_001021124.3">
    <property type="nucleotide sequence ID" value="XM_001021124.3"/>
</dbReference>
<feature type="compositionally biased region" description="Polar residues" evidence="1">
    <location>
        <begin position="164"/>
        <end position="174"/>
    </location>
</feature>
<feature type="compositionally biased region" description="Basic and acidic residues" evidence="1">
    <location>
        <begin position="1533"/>
        <end position="1562"/>
    </location>
</feature>
<proteinExistence type="predicted"/>
<evidence type="ECO:0000259" key="3">
    <source>
        <dbReference type="PROSITE" id="PS50042"/>
    </source>
</evidence>
<dbReference type="OrthoDB" id="312527at2759"/>
<feature type="compositionally biased region" description="Low complexity" evidence="1">
    <location>
        <begin position="78"/>
        <end position="90"/>
    </location>
</feature>
<protein>
    <submittedName>
        <fullName evidence="4">Cyclic nucleotide-binding domain protein</fullName>
    </submittedName>
</protein>
<dbReference type="Pfam" id="PF07885">
    <property type="entry name" value="Ion_trans_2"/>
    <property type="match status" value="1"/>
</dbReference>
<feature type="region of interest" description="Disordered" evidence="1">
    <location>
        <begin position="1259"/>
        <end position="1312"/>
    </location>
</feature>
<dbReference type="GeneID" id="7842784"/>
<evidence type="ECO:0000313" key="4">
    <source>
        <dbReference type="EMBL" id="EAS00878.3"/>
    </source>
</evidence>
<dbReference type="PROSITE" id="PS50042">
    <property type="entry name" value="CNMP_BINDING_3"/>
    <property type="match status" value="1"/>
</dbReference>
<feature type="region of interest" description="Disordered" evidence="1">
    <location>
        <begin position="1499"/>
        <end position="1568"/>
    </location>
</feature>
<dbReference type="SUPFAM" id="SSF81324">
    <property type="entry name" value="Voltage-gated potassium channels"/>
    <property type="match status" value="1"/>
</dbReference>
<gene>
    <name evidence="4" type="ORF">TTHERM_00310490</name>
</gene>
<dbReference type="GO" id="GO:0005886">
    <property type="term" value="C:plasma membrane"/>
    <property type="evidence" value="ECO:0007669"/>
    <property type="project" value="TreeGrafter"/>
</dbReference>
<dbReference type="GO" id="GO:0042391">
    <property type="term" value="P:regulation of membrane potential"/>
    <property type="evidence" value="ECO:0007669"/>
    <property type="project" value="TreeGrafter"/>
</dbReference>
<dbReference type="PANTHER" id="PTHR10217:SF435">
    <property type="entry name" value="POTASSIUM VOLTAGE-GATED CHANNEL PROTEIN EAG"/>
    <property type="match status" value="1"/>
</dbReference>
<dbReference type="EMBL" id="GG662608">
    <property type="protein sequence ID" value="EAS00878.3"/>
    <property type="molecule type" value="Genomic_DNA"/>
</dbReference>
<dbReference type="Proteomes" id="UP000009168">
    <property type="component" value="Unassembled WGS sequence"/>
</dbReference>
<feature type="transmembrane region" description="Helical" evidence="2">
    <location>
        <begin position="703"/>
        <end position="728"/>
    </location>
</feature>
<feature type="transmembrane region" description="Helical" evidence="2">
    <location>
        <begin position="525"/>
        <end position="549"/>
    </location>
</feature>
<dbReference type="InterPro" id="IPR013099">
    <property type="entry name" value="K_chnl_dom"/>
</dbReference>
<evidence type="ECO:0000256" key="1">
    <source>
        <dbReference type="SAM" id="MobiDB-lite"/>
    </source>
</evidence>
<sequence length="1867" mass="217586">MNYENQGRSSKIQQRIQVPNIQLNEQDQHVFDTDGMISSQGDWSSPIKINQDTPNQFMQETQQNLITSNDDNLDAISKKSSSKNNNNNIDSDMDYLKKVNLNLQKSKSQIEKQGTKEEDSGKNHKISKHSQSNASIAPSFVLDQQQEDQQADQTQKHLIQTNQNFNEQSKTQKNVFDDENPQRRLREYRRTQYRNVSLKLLENGTNAQAQEANWNTQTNLDIEGFSPTLTLNNINKSKKSFLALNVNECSTPQNNPNKIKVYPLLSSGVSTDNLRKSQIINRVSQHSINLDKNGTFNQYLDFNKDRPLSKGDQLLGFSAFEGQNQSQQPSLINGMNIQAYYSFQGRTGENDSQAHYNQNASNQVMLSQNQQYQSIAHSQFYAAPLQTNNNNINNIRNPSESNINWNIAIKIKNISRFISKVRSQTSDFNKKNLKDFHHKLINDASDSKIYAQSGSNNTLPSLNTSQKIQLQQSNTLVREDSQEQNCLEKVFYKMMNILFKRCLYYLDNIITSEKSYVFSPEQTMIVFWNILFGLLLLFQFFYIPFSVGFDVDIVDQTKYRLLFYIIPIIACFIDSLINLNLGYYLQGLVEIDRLKIIKRYIKQFLIRDIISLFSLIMTLQTNVSYYSLLFFVRIPQLFKILEEHAEYFQLEQKYYNYYQLGNLLFMIFYISHICGCIFHYISYEIGVQSQNDLKDTWLNDAGVFYSSIFKRYVYSFYFIVITITTVGYGDIKPISVYEKIYVTIITILGSCIFAYTVNTVGTIFQEIERKKAQSKQRKYELTSYLNQRQVKKDIQIRVLKHLEFNQQREDDDPIRGMNILESVSKNLKEEVCKDFYGRILQQSKIFNLQFSQQALLDASLQFKEKILSPGEIVFKEGQANDHDIFYIYKGSIDLFVQKSRKQQRTIFTAKSGMFFGQGGFFSSAPRECSAKTITVCHLLVLSQSDFIKTLKNHTEDYEKFCVIKDEMNIYKIQQHMTCFSCGQFNHTLLNCHLIHYKRNRDLFLARYRYSIPQERKKEIIRKNYGKSSSWKQRQVVRQSLFQLRLDALNLILQNPQEITDKQFFNGVNKIKYENGFFFADYEEDEELEKLKKEGQEDEDKSSESSSSDEENLQNKLSNLSAASNISNASQLTYNQDDSYRFGNNVPHFFIQNESADIKAEETLLNSIKEVNELDEENHENKYQSQKRKTSQNLYKYSIQSQNSRRPHAQSIDDDNHLYHFHKQQTHKESSTSSARKIQSQRSLQLVTYSKRSELLEIANQNSLKTSHDSNNKKDKSNSSLVQPVFISKDSPQTSQRQNSDQKIKLQGKNKNQADKKGISDFLFNDQNVYSSDSSSLSELSADELHNKIKQNNQNISKSHQFQMNEQKKQSNNHQFTSQFAQIRLKKKKNSEDSIDTPSLQELDQELVIQGKKTQPTIYKHKDQIKLAQKVSTDEKATQPQQLIKQHTKNKIILNSNENKKFVFENIVISKRGSQLSQYNGQKPLNDAQSQELKQNERINLADDSDESILQVQSSQRQNKSNKQIIISSQSLNDGERNEVIQSQSKERQDSLEKKNEENEIHPRGRHKHQFLFKRRSQSATKTNIQEFNLNKTQRRSLIFDDEKSVQETQNIEQQNLIQKNQFKISVKHQNGQTIQKSKKGNIHLESLEQKNNQENQKRKISNLSNGRGQNLISQQEKNLAKKINMPLLNPNEQFTIKQKKRINVDPLSLLNQYQQFSKQENEKLIEQIKAILSKNNNFQSQNATPVAKQIKKLNSIDQNNVQKQNLESKSSNNLNKLQSIEEYPQPISEVELNDKMIYKIKTNLNYSSDLFQYDFDSMKIFKYYFPHNNYSNVVSRLKPKKLKNANRNTIKRRTVINSQNFNNQQNI</sequence>
<feature type="region of interest" description="Disordered" evidence="1">
    <location>
        <begin position="72"/>
        <end position="92"/>
    </location>
</feature>
<dbReference type="InterPro" id="IPR050818">
    <property type="entry name" value="KCNH_animal-type"/>
</dbReference>
<dbReference type="InterPro" id="IPR018490">
    <property type="entry name" value="cNMP-bd_dom_sf"/>
</dbReference>
<feature type="transmembrane region" description="Helical" evidence="2">
    <location>
        <begin position="740"/>
        <end position="764"/>
    </location>
</feature>
<dbReference type="InterPro" id="IPR014710">
    <property type="entry name" value="RmlC-like_jellyroll"/>
</dbReference>
<reference evidence="5" key="1">
    <citation type="journal article" date="2006" name="PLoS Biol.">
        <title>Macronuclear genome sequence of the ciliate Tetrahymena thermophila, a model eukaryote.</title>
        <authorList>
            <person name="Eisen J.A."/>
            <person name="Coyne R.S."/>
            <person name="Wu M."/>
            <person name="Wu D."/>
            <person name="Thiagarajan M."/>
            <person name="Wortman J.R."/>
            <person name="Badger J.H."/>
            <person name="Ren Q."/>
            <person name="Amedeo P."/>
            <person name="Jones K.M."/>
            <person name="Tallon L.J."/>
            <person name="Delcher A.L."/>
            <person name="Salzberg S.L."/>
            <person name="Silva J.C."/>
            <person name="Haas B.J."/>
            <person name="Majoros W.H."/>
            <person name="Farzad M."/>
            <person name="Carlton J.M."/>
            <person name="Smith R.K. Jr."/>
            <person name="Garg J."/>
            <person name="Pearlman R.E."/>
            <person name="Karrer K.M."/>
            <person name="Sun L."/>
            <person name="Manning G."/>
            <person name="Elde N.C."/>
            <person name="Turkewitz A.P."/>
            <person name="Asai D.J."/>
            <person name="Wilkes D.E."/>
            <person name="Wang Y."/>
            <person name="Cai H."/>
            <person name="Collins K."/>
            <person name="Stewart B.A."/>
            <person name="Lee S.R."/>
            <person name="Wilamowska K."/>
            <person name="Weinberg Z."/>
            <person name="Ruzzo W.L."/>
            <person name="Wloga D."/>
            <person name="Gaertig J."/>
            <person name="Frankel J."/>
            <person name="Tsao C.-C."/>
            <person name="Gorovsky M.A."/>
            <person name="Keeling P.J."/>
            <person name="Waller R.F."/>
            <person name="Patron N.J."/>
            <person name="Cherry J.M."/>
            <person name="Stover N.A."/>
            <person name="Krieger C.J."/>
            <person name="del Toro C."/>
            <person name="Ryder H.F."/>
            <person name="Williamson S.C."/>
            <person name="Barbeau R.A."/>
            <person name="Hamilton E.P."/>
            <person name="Orias E."/>
        </authorList>
    </citation>
    <scope>NUCLEOTIDE SEQUENCE [LARGE SCALE GENOMIC DNA]</scope>
    <source>
        <strain evidence="5">SB210</strain>
    </source>
</reference>
<dbReference type="Gene3D" id="2.60.120.10">
    <property type="entry name" value="Jelly Rolls"/>
    <property type="match status" value="1"/>
</dbReference>
<keyword evidence="2" id="KW-0472">Membrane</keyword>
<feature type="compositionally biased region" description="Low complexity" evidence="1">
    <location>
        <begin position="1510"/>
        <end position="1530"/>
    </location>
</feature>
<feature type="compositionally biased region" description="Basic and acidic residues" evidence="1">
    <location>
        <begin position="108"/>
        <end position="122"/>
    </location>
</feature>
<name>I7LW55_TETTS</name>
<dbReference type="KEGG" id="tet:TTHERM_00310490"/>
<evidence type="ECO:0000313" key="5">
    <source>
        <dbReference type="Proteomes" id="UP000009168"/>
    </source>
</evidence>
<dbReference type="eggNOG" id="KOG0500">
    <property type="taxonomic scope" value="Eukaryota"/>
</dbReference>
<feature type="compositionally biased region" description="Acidic residues" evidence="1">
    <location>
        <begin position="1095"/>
        <end position="1111"/>
    </location>
</feature>
<feature type="transmembrane region" description="Helical" evidence="2">
    <location>
        <begin position="663"/>
        <end position="683"/>
    </location>
</feature>
<feature type="region of interest" description="Disordered" evidence="1">
    <location>
        <begin position="164"/>
        <end position="186"/>
    </location>
</feature>
<keyword evidence="2" id="KW-1133">Transmembrane helix</keyword>
<dbReference type="SMART" id="SM00100">
    <property type="entry name" value="cNMP"/>
    <property type="match status" value="1"/>
</dbReference>
<feature type="compositionally biased region" description="Basic and acidic residues" evidence="1">
    <location>
        <begin position="1265"/>
        <end position="1276"/>
    </location>
</feature>
<feature type="domain" description="Cyclic nucleotide-binding" evidence="3">
    <location>
        <begin position="862"/>
        <end position="950"/>
    </location>
</feature>
<dbReference type="Gene3D" id="1.10.287.70">
    <property type="match status" value="1"/>
</dbReference>
<feature type="compositionally biased region" description="Polar residues" evidence="1">
    <location>
        <begin position="1230"/>
        <end position="1242"/>
    </location>
</feature>
<dbReference type="InParanoid" id="I7LW55"/>
<keyword evidence="5" id="KW-1185">Reference proteome</keyword>
<feature type="compositionally biased region" description="Polar residues" evidence="1">
    <location>
        <begin position="1289"/>
        <end position="1300"/>
    </location>
</feature>